<gene>
    <name evidence="2" type="ORF">D8780_06690</name>
</gene>
<dbReference type="Proteomes" id="UP000281094">
    <property type="component" value="Unassembled WGS sequence"/>
</dbReference>
<keyword evidence="3" id="KW-1185">Reference proteome</keyword>
<protein>
    <submittedName>
        <fullName evidence="2">DUF1849 family protein</fullName>
    </submittedName>
</protein>
<dbReference type="InterPro" id="IPR015000">
    <property type="entry name" value="EipB-like"/>
</dbReference>
<evidence type="ECO:0000313" key="3">
    <source>
        <dbReference type="Proteomes" id="UP000281094"/>
    </source>
</evidence>
<proteinExistence type="predicted"/>
<organism evidence="2 3">
    <name type="scientific">Notoacmeibacter ruber</name>
    <dbReference type="NCBI Taxonomy" id="2670375"/>
    <lineage>
        <taxon>Bacteria</taxon>
        <taxon>Pseudomonadati</taxon>
        <taxon>Pseudomonadota</taxon>
        <taxon>Alphaproteobacteria</taxon>
        <taxon>Hyphomicrobiales</taxon>
        <taxon>Notoacmeibacteraceae</taxon>
        <taxon>Notoacmeibacter</taxon>
    </lineage>
</organism>
<name>A0A3L7JBC6_9HYPH</name>
<reference evidence="2 3" key="1">
    <citation type="submission" date="2018-10" db="EMBL/GenBank/DDBJ databases">
        <title>Notoacmeibacter sp. M2BS9Y-3-1, whole genome shotgun sequence.</title>
        <authorList>
            <person name="Tuo L."/>
        </authorList>
    </citation>
    <scope>NUCLEOTIDE SEQUENCE [LARGE SCALE GENOMIC DNA]</scope>
    <source>
        <strain evidence="2 3">M2BS9Y-3-1</strain>
    </source>
</reference>
<feature type="transmembrane region" description="Helical" evidence="1">
    <location>
        <begin position="41"/>
        <end position="62"/>
    </location>
</feature>
<keyword evidence="1" id="KW-0472">Membrane</keyword>
<dbReference type="EMBL" id="RCWN01000001">
    <property type="protein sequence ID" value="RLQ87936.1"/>
    <property type="molecule type" value="Genomic_DNA"/>
</dbReference>
<dbReference type="Pfam" id="PF08904">
    <property type="entry name" value="EipB_like"/>
    <property type="match status" value="1"/>
</dbReference>
<comment type="caution">
    <text evidence="2">The sequence shown here is derived from an EMBL/GenBank/DDBJ whole genome shotgun (WGS) entry which is preliminary data.</text>
</comment>
<keyword evidence="1" id="KW-1133">Transmembrane helix</keyword>
<keyword evidence="1" id="KW-0812">Transmembrane</keyword>
<evidence type="ECO:0000256" key="1">
    <source>
        <dbReference type="SAM" id="Phobius"/>
    </source>
</evidence>
<dbReference type="AlphaFoldDB" id="A0A3L7JBC6"/>
<sequence>MPASARRFSMALVMGLSILFQSQHRADYKLEKDFSIMILRLGFAISVAAIIVPTMAGAAELASHRAVYDMELIEASEKSGLTGVRGRMVYEFRGSECEGYAVRFRSVAAFGSEVGEQVIDQRATTFENPSEERFSFTTQTFNDNELDKEVKGEATRQADGVSVSLSQPSSQAVDLPEAFFPVSHMQDLLRRAQAGERIYKSTVFDGTENGDQVLLTNIVIGDKVDQAAKSDGDSADLGPLADGAFWPISMSYYNISRPASGEDEPIFRLSFDLYVNGVSRDYEMDYGEFTVGQKLVELDALETPPCKESGEK</sequence>
<evidence type="ECO:0000313" key="2">
    <source>
        <dbReference type="EMBL" id="RLQ87936.1"/>
    </source>
</evidence>
<accession>A0A3L7JBC6</accession>